<dbReference type="SUPFAM" id="SSF51069">
    <property type="entry name" value="Carbonic anhydrase"/>
    <property type="match status" value="2"/>
</dbReference>
<protein>
    <recommendedName>
        <fullName evidence="2">carbonic anhydrase</fullName>
        <ecNumber evidence="2">4.2.1.1</ecNumber>
    </recommendedName>
</protein>
<dbReference type="InterPro" id="IPR023561">
    <property type="entry name" value="Carbonic_anhydrase_a-class"/>
</dbReference>
<evidence type="ECO:0000259" key="8">
    <source>
        <dbReference type="PROSITE" id="PS51144"/>
    </source>
</evidence>
<dbReference type="AlphaFoldDB" id="A0AAV2RUH6"/>
<evidence type="ECO:0000256" key="6">
    <source>
        <dbReference type="ARBA" id="ARBA00048348"/>
    </source>
</evidence>
<accession>A0AAV2RUH6</accession>
<dbReference type="PROSITE" id="PS51144">
    <property type="entry name" value="ALPHA_CA_2"/>
    <property type="match status" value="2"/>
</dbReference>
<dbReference type="Pfam" id="PF00194">
    <property type="entry name" value="Carb_anhydrase"/>
    <property type="match status" value="3"/>
</dbReference>
<dbReference type="Proteomes" id="UP001497623">
    <property type="component" value="Unassembled WGS sequence"/>
</dbReference>
<comment type="catalytic activity">
    <reaction evidence="6">
        <text>hydrogencarbonate + H(+) = CO2 + H2O</text>
        <dbReference type="Rhea" id="RHEA:10748"/>
        <dbReference type="ChEBI" id="CHEBI:15377"/>
        <dbReference type="ChEBI" id="CHEBI:15378"/>
        <dbReference type="ChEBI" id="CHEBI:16526"/>
        <dbReference type="ChEBI" id="CHEBI:17544"/>
        <dbReference type="EC" id="4.2.1.1"/>
    </reaction>
</comment>
<evidence type="ECO:0000313" key="10">
    <source>
        <dbReference type="Proteomes" id="UP001497623"/>
    </source>
</evidence>
<comment type="similarity">
    <text evidence="1">Belongs to the alpha-carbonic anhydrase family.</text>
</comment>
<evidence type="ECO:0000256" key="5">
    <source>
        <dbReference type="ARBA" id="ARBA00023239"/>
    </source>
</evidence>
<feature type="non-terminal residue" evidence="9">
    <location>
        <position position="641"/>
    </location>
</feature>
<feature type="signal peptide" evidence="7">
    <location>
        <begin position="1"/>
        <end position="20"/>
    </location>
</feature>
<proteinExistence type="inferred from homology"/>
<feature type="chain" id="PRO_5043752268" description="carbonic anhydrase" evidence="7">
    <location>
        <begin position="21"/>
        <end position="641"/>
    </location>
</feature>
<feature type="domain" description="Alpha-carbonic anhydrase" evidence="8">
    <location>
        <begin position="21"/>
        <end position="328"/>
    </location>
</feature>
<evidence type="ECO:0000256" key="7">
    <source>
        <dbReference type="SAM" id="SignalP"/>
    </source>
</evidence>
<evidence type="ECO:0000313" key="9">
    <source>
        <dbReference type="EMBL" id="CAL4138545.1"/>
    </source>
</evidence>
<organism evidence="9 10">
    <name type="scientific">Meganyctiphanes norvegica</name>
    <name type="common">Northern krill</name>
    <name type="synonym">Thysanopoda norvegica</name>
    <dbReference type="NCBI Taxonomy" id="48144"/>
    <lineage>
        <taxon>Eukaryota</taxon>
        <taxon>Metazoa</taxon>
        <taxon>Ecdysozoa</taxon>
        <taxon>Arthropoda</taxon>
        <taxon>Crustacea</taxon>
        <taxon>Multicrustacea</taxon>
        <taxon>Malacostraca</taxon>
        <taxon>Eumalacostraca</taxon>
        <taxon>Eucarida</taxon>
        <taxon>Euphausiacea</taxon>
        <taxon>Euphausiidae</taxon>
        <taxon>Meganyctiphanes</taxon>
    </lineage>
</organism>
<comment type="caution">
    <text evidence="9">The sequence shown here is derived from an EMBL/GenBank/DDBJ whole genome shotgun (WGS) entry which is preliminary data.</text>
</comment>
<gene>
    <name evidence="9" type="ORF">MNOR_LOCUS28229</name>
</gene>
<evidence type="ECO:0000256" key="2">
    <source>
        <dbReference type="ARBA" id="ARBA00012925"/>
    </source>
</evidence>
<reference evidence="9 10" key="1">
    <citation type="submission" date="2024-05" db="EMBL/GenBank/DDBJ databases">
        <authorList>
            <person name="Wallberg A."/>
        </authorList>
    </citation>
    <scope>NUCLEOTIDE SEQUENCE [LARGE SCALE GENOMIC DNA]</scope>
</reference>
<dbReference type="Gene3D" id="3.10.200.10">
    <property type="entry name" value="Alpha carbonic anhydrase"/>
    <property type="match status" value="2"/>
</dbReference>
<keyword evidence="7" id="KW-0732">Signal</keyword>
<dbReference type="InterPro" id="IPR001148">
    <property type="entry name" value="CA_dom"/>
</dbReference>
<dbReference type="EMBL" id="CAXKWB010030820">
    <property type="protein sequence ID" value="CAL4138545.1"/>
    <property type="molecule type" value="Genomic_DNA"/>
</dbReference>
<dbReference type="GO" id="GO:0008270">
    <property type="term" value="F:zinc ion binding"/>
    <property type="evidence" value="ECO:0007669"/>
    <property type="project" value="InterPro"/>
</dbReference>
<feature type="domain" description="Alpha-carbonic anhydrase" evidence="8">
    <location>
        <begin position="331"/>
        <end position="596"/>
    </location>
</feature>
<evidence type="ECO:0000256" key="3">
    <source>
        <dbReference type="ARBA" id="ARBA00022723"/>
    </source>
</evidence>
<dbReference type="GO" id="GO:0004089">
    <property type="term" value="F:carbonate dehydratase activity"/>
    <property type="evidence" value="ECO:0007669"/>
    <property type="project" value="UniProtKB-EC"/>
</dbReference>
<dbReference type="InterPro" id="IPR036398">
    <property type="entry name" value="CA_dom_sf"/>
</dbReference>
<keyword evidence="3" id="KW-0479">Metal-binding</keyword>
<dbReference type="CDD" id="cd00326">
    <property type="entry name" value="alpha_CA"/>
    <property type="match status" value="1"/>
</dbReference>
<name>A0AAV2RUH6_MEGNR</name>
<dbReference type="PANTHER" id="PTHR18952:SF265">
    <property type="entry name" value="CARBONIC ANHYDRASE"/>
    <property type="match status" value="1"/>
</dbReference>
<dbReference type="EC" id="4.2.1.1" evidence="2"/>
<keyword evidence="5" id="KW-0456">Lyase</keyword>
<sequence length="641" mass="71608">MTFLIFCIVALLDFSGSALGSKWSHASPQNWMKSFTTCGQERQSPVDIIDNLNPFTPKYVINFNNYGVMEASLRNTGHSYQADIHSPPNPSGRPATPISVFAPKIAGGDLPGSYILAQLHFHWGSTSARGAEHTLNCCTPAGEMHFVHFKNKRYGSLSAALNHTDGLAVLAVWLTPGPRPNQEKESRTDSAEGYFKGNLSSGYTVEDHQAASWDWFRKITPEEGLAPVHNSHSDEESQESQEDNGAMQLYLRQLLPFHTSEFFRYVVSHLVPLCISSMVTLKISLIYINTRLYHALRTLRYDSDSETVMVDNYRPVQRLGSRDILYSGNVSSYPSPCSEHCGDSLPRLEVKQEQTCWASHSQYGVNIGMESSRLEQAAPLTWSRENNCTTAGLVNDGSALKVVYSEQSPSWILNGGGLNGPYQLSHVDVIGGSRHSLNGLEYPMEVQLVLFNKQHHTLHNALQRSDGLLVISRFFETPVDLQSVEGQKDSMNKILTDVIDNAPSSPKKKYWSILSPDIPSLISNMSVYYQYHGSDGTCNHDVIWMIMHNAGMVSRSQLDTLNKLFNMVSNVNKEIMKLDSSKLTLRVNNEELYNSYKAYMVVPTTETVTTTGTGVRFYGNENMCLYIVGVLLTNFSYIFVL</sequence>
<dbReference type="SMART" id="SM01057">
    <property type="entry name" value="Carb_anhydrase"/>
    <property type="match status" value="2"/>
</dbReference>
<keyword evidence="10" id="KW-1185">Reference proteome</keyword>
<keyword evidence="4" id="KW-0862">Zinc</keyword>
<dbReference type="PANTHER" id="PTHR18952">
    <property type="entry name" value="CARBONIC ANHYDRASE"/>
    <property type="match status" value="1"/>
</dbReference>
<evidence type="ECO:0000256" key="1">
    <source>
        <dbReference type="ARBA" id="ARBA00010718"/>
    </source>
</evidence>
<evidence type="ECO:0000256" key="4">
    <source>
        <dbReference type="ARBA" id="ARBA00022833"/>
    </source>
</evidence>